<feature type="transmembrane region" description="Helical" evidence="1">
    <location>
        <begin position="269"/>
        <end position="290"/>
    </location>
</feature>
<feature type="transmembrane region" description="Helical" evidence="1">
    <location>
        <begin position="134"/>
        <end position="153"/>
    </location>
</feature>
<evidence type="ECO:0000259" key="2">
    <source>
        <dbReference type="Pfam" id="PF13968"/>
    </source>
</evidence>
<protein>
    <recommendedName>
        <fullName evidence="2">DUF4220 domain-containing protein</fullName>
    </recommendedName>
</protein>
<feature type="transmembrane region" description="Helical" evidence="1">
    <location>
        <begin position="82"/>
        <end position="101"/>
    </location>
</feature>
<evidence type="ECO:0000256" key="1">
    <source>
        <dbReference type="SAM" id="Phobius"/>
    </source>
</evidence>
<feature type="transmembrane region" description="Helical" evidence="1">
    <location>
        <begin position="310"/>
        <end position="331"/>
    </location>
</feature>
<feature type="transmembrane region" description="Helical" evidence="1">
    <location>
        <begin position="17"/>
        <end position="35"/>
    </location>
</feature>
<feature type="transmembrane region" description="Helical" evidence="1">
    <location>
        <begin position="44"/>
        <end position="62"/>
    </location>
</feature>
<feature type="domain" description="DUF4220" evidence="2">
    <location>
        <begin position="51"/>
        <end position="375"/>
    </location>
</feature>
<sequence length="647" mass="75981">MDPIPTLLRILWDMWDVRVLVLLSLAFQIILFVFSNRRKYMSSLWINVVVWLAYLLADWVAIVALSKLSDALGDNSNNVFPAIWAPLLLLHLGGPNTITAYSLEDNQLWLRHLMVLGVQATVAIYVILMSWRKYFWFSYLSLPAFVAGIISYVERVWWVLKLASNDNLGDIVPFKRQADISLDGQEHKYVRTLVMAQKLVKQFKRYIENYDIGRFVFKFPSNQLSTKVQWREKFTSDDTYFWDALEVEMGLMYDLFYTKASIMYTNRGCVIRFLSFVCIMSVLVGSFWAICRKENWHREHYNYSTIDVTITGVLLFGALALEIYAIIVILASDWTMLWLIEHEKGEWVIQLRRKFPWLYKQKKWSKKVGQFDLLAFCFKQNKPAMLSGRLKEKFDRYMHKTHVVVPPNLYDTILNYAYYWSRPSVMKLDEVAQATLISTMKVLDPHLPAFYEVIVIVHLATEICYHLELNITNQRGANSSRHEKQIMETCRTLSHYMMYLLLMCPWALPINLSYTELGNLIHDLKMFIKDKEDVNRACELLKDYPITLHDPYDLRRILLVVQKFVRNFLGWERLRSLWLGMLGFAAIKGDKNYHLQQLRQGGEFLTLLWFFIPQSNILDRIDAAKVGRQINNQVTQLTTSNIDNYVA</sequence>
<dbReference type="Pfam" id="PF04578">
    <property type="entry name" value="DUF594"/>
    <property type="match status" value="1"/>
</dbReference>
<accession>A0A4V3WL89</accession>
<evidence type="ECO:0000313" key="4">
    <source>
        <dbReference type="Proteomes" id="UP000306102"/>
    </source>
</evidence>
<keyword evidence="1" id="KW-0812">Transmembrane</keyword>
<dbReference type="PANTHER" id="PTHR31325">
    <property type="entry name" value="OS01G0798800 PROTEIN-RELATED"/>
    <property type="match status" value="1"/>
</dbReference>
<dbReference type="EMBL" id="SDRB02010864">
    <property type="protein sequence ID" value="THG03827.1"/>
    <property type="molecule type" value="Genomic_DNA"/>
</dbReference>
<feature type="transmembrane region" description="Helical" evidence="1">
    <location>
        <begin position="108"/>
        <end position="128"/>
    </location>
</feature>
<dbReference type="Proteomes" id="UP000306102">
    <property type="component" value="Unassembled WGS sequence"/>
</dbReference>
<name>A0A4V3WL89_CAMSN</name>
<comment type="caution">
    <text evidence="3">The sequence shown here is derived from an EMBL/GenBank/DDBJ whole genome shotgun (WGS) entry which is preliminary data.</text>
</comment>
<dbReference type="InterPro" id="IPR025315">
    <property type="entry name" value="DUF4220"/>
</dbReference>
<proteinExistence type="predicted"/>
<keyword evidence="1" id="KW-1133">Transmembrane helix</keyword>
<dbReference type="InterPro" id="IPR007658">
    <property type="entry name" value="DUF594"/>
</dbReference>
<dbReference type="STRING" id="542762.A0A4V3WL89"/>
<evidence type="ECO:0000313" key="3">
    <source>
        <dbReference type="EMBL" id="THG03827.1"/>
    </source>
</evidence>
<keyword evidence="4" id="KW-1185">Reference proteome</keyword>
<gene>
    <name evidence="3" type="ORF">TEA_017280</name>
</gene>
<keyword evidence="1" id="KW-0472">Membrane</keyword>
<feature type="transmembrane region" description="Helical" evidence="1">
    <location>
        <begin position="496"/>
        <end position="514"/>
    </location>
</feature>
<organism evidence="3 4">
    <name type="scientific">Camellia sinensis var. sinensis</name>
    <name type="common">China tea</name>
    <dbReference type="NCBI Taxonomy" id="542762"/>
    <lineage>
        <taxon>Eukaryota</taxon>
        <taxon>Viridiplantae</taxon>
        <taxon>Streptophyta</taxon>
        <taxon>Embryophyta</taxon>
        <taxon>Tracheophyta</taxon>
        <taxon>Spermatophyta</taxon>
        <taxon>Magnoliopsida</taxon>
        <taxon>eudicotyledons</taxon>
        <taxon>Gunneridae</taxon>
        <taxon>Pentapetalae</taxon>
        <taxon>asterids</taxon>
        <taxon>Ericales</taxon>
        <taxon>Theaceae</taxon>
        <taxon>Camellia</taxon>
    </lineage>
</organism>
<dbReference type="Pfam" id="PF13968">
    <property type="entry name" value="DUF4220"/>
    <property type="match status" value="1"/>
</dbReference>
<reference evidence="3 4" key="1">
    <citation type="journal article" date="2018" name="Proc. Natl. Acad. Sci. U.S.A.">
        <title>Draft genome sequence of Camellia sinensis var. sinensis provides insights into the evolution of the tea genome and tea quality.</title>
        <authorList>
            <person name="Wei C."/>
            <person name="Yang H."/>
            <person name="Wang S."/>
            <person name="Zhao J."/>
            <person name="Liu C."/>
            <person name="Gao L."/>
            <person name="Xia E."/>
            <person name="Lu Y."/>
            <person name="Tai Y."/>
            <person name="She G."/>
            <person name="Sun J."/>
            <person name="Cao H."/>
            <person name="Tong W."/>
            <person name="Gao Q."/>
            <person name="Li Y."/>
            <person name="Deng W."/>
            <person name="Jiang X."/>
            <person name="Wang W."/>
            <person name="Chen Q."/>
            <person name="Zhang S."/>
            <person name="Li H."/>
            <person name="Wu J."/>
            <person name="Wang P."/>
            <person name="Li P."/>
            <person name="Shi C."/>
            <person name="Zheng F."/>
            <person name="Jian J."/>
            <person name="Huang B."/>
            <person name="Shan D."/>
            <person name="Shi M."/>
            <person name="Fang C."/>
            <person name="Yue Y."/>
            <person name="Li F."/>
            <person name="Li D."/>
            <person name="Wei S."/>
            <person name="Han B."/>
            <person name="Jiang C."/>
            <person name="Yin Y."/>
            <person name="Xia T."/>
            <person name="Zhang Z."/>
            <person name="Bennetzen J.L."/>
            <person name="Zhao S."/>
            <person name="Wan X."/>
        </authorList>
    </citation>
    <scope>NUCLEOTIDE SEQUENCE [LARGE SCALE GENOMIC DNA]</scope>
    <source>
        <strain evidence="4">cv. Shuchazao</strain>
        <tissue evidence="3">Leaf</tissue>
    </source>
</reference>
<dbReference type="AlphaFoldDB" id="A0A4V3WL89"/>